<dbReference type="AlphaFoldDB" id="A0A9D1U9F8"/>
<protein>
    <submittedName>
        <fullName evidence="2">LysR family transcriptional regulator</fullName>
    </submittedName>
</protein>
<sequence>MRFLREVVEKKGVHLQLWLEDERGEGFGRGRVQLLRLIEERGSLSKAAKELGMSYRGAWGKLKKAERIAGVALVEASGTKRDGYSLTPEGRELVERFQQWYADVERYAEERARELFALDQEG</sequence>
<gene>
    <name evidence="2" type="ORF">H9874_03190</name>
</gene>
<dbReference type="InterPro" id="IPR051815">
    <property type="entry name" value="Molybdate_resp_trans_reg"/>
</dbReference>
<dbReference type="InterPro" id="IPR036390">
    <property type="entry name" value="WH_DNA-bd_sf"/>
</dbReference>
<dbReference type="InterPro" id="IPR000847">
    <property type="entry name" value="LysR_HTH_N"/>
</dbReference>
<evidence type="ECO:0000259" key="1">
    <source>
        <dbReference type="Pfam" id="PF00126"/>
    </source>
</evidence>
<dbReference type="InterPro" id="IPR036388">
    <property type="entry name" value="WH-like_DNA-bd_sf"/>
</dbReference>
<accession>A0A9D1U9F8</accession>
<evidence type="ECO:0000313" key="2">
    <source>
        <dbReference type="EMBL" id="HIW78135.1"/>
    </source>
</evidence>
<dbReference type="SUPFAM" id="SSF46785">
    <property type="entry name" value="Winged helix' DNA-binding domain"/>
    <property type="match status" value="1"/>
</dbReference>
<dbReference type="PANTHER" id="PTHR30432">
    <property type="entry name" value="TRANSCRIPTIONAL REGULATOR MODE"/>
    <property type="match status" value="1"/>
</dbReference>
<feature type="domain" description="HTH lysR-type" evidence="1">
    <location>
        <begin position="33"/>
        <end position="91"/>
    </location>
</feature>
<dbReference type="Pfam" id="PF00126">
    <property type="entry name" value="HTH_1"/>
    <property type="match status" value="1"/>
</dbReference>
<name>A0A9D1U9F8_9BACT</name>
<dbReference type="Proteomes" id="UP000824264">
    <property type="component" value="Unassembled WGS sequence"/>
</dbReference>
<organism evidence="2 3">
    <name type="scientific">Candidatus Bilophila faecipullorum</name>
    <dbReference type="NCBI Taxonomy" id="2838482"/>
    <lineage>
        <taxon>Bacteria</taxon>
        <taxon>Pseudomonadati</taxon>
        <taxon>Thermodesulfobacteriota</taxon>
        <taxon>Desulfovibrionia</taxon>
        <taxon>Desulfovibrionales</taxon>
        <taxon>Desulfovibrionaceae</taxon>
        <taxon>Bilophila</taxon>
    </lineage>
</organism>
<dbReference type="Gene3D" id="1.10.10.10">
    <property type="entry name" value="Winged helix-like DNA-binding domain superfamily/Winged helix DNA-binding domain"/>
    <property type="match status" value="1"/>
</dbReference>
<reference evidence="2" key="2">
    <citation type="submission" date="2021-04" db="EMBL/GenBank/DDBJ databases">
        <authorList>
            <person name="Gilroy R."/>
        </authorList>
    </citation>
    <scope>NUCLEOTIDE SEQUENCE</scope>
    <source>
        <strain evidence="2">ChiSxjej5B17-1746</strain>
    </source>
</reference>
<comment type="caution">
    <text evidence="2">The sequence shown here is derived from an EMBL/GenBank/DDBJ whole genome shotgun (WGS) entry which is preliminary data.</text>
</comment>
<dbReference type="GO" id="GO:0003700">
    <property type="term" value="F:DNA-binding transcription factor activity"/>
    <property type="evidence" value="ECO:0007669"/>
    <property type="project" value="InterPro"/>
</dbReference>
<dbReference type="PANTHER" id="PTHR30432:SF1">
    <property type="entry name" value="DNA-BINDING TRANSCRIPTIONAL DUAL REGULATOR MODE"/>
    <property type="match status" value="1"/>
</dbReference>
<proteinExistence type="predicted"/>
<reference evidence="2" key="1">
    <citation type="journal article" date="2021" name="PeerJ">
        <title>Extensive microbial diversity within the chicken gut microbiome revealed by metagenomics and culture.</title>
        <authorList>
            <person name="Gilroy R."/>
            <person name="Ravi A."/>
            <person name="Getino M."/>
            <person name="Pursley I."/>
            <person name="Horton D.L."/>
            <person name="Alikhan N.F."/>
            <person name="Baker D."/>
            <person name="Gharbi K."/>
            <person name="Hall N."/>
            <person name="Watson M."/>
            <person name="Adriaenssens E.M."/>
            <person name="Foster-Nyarko E."/>
            <person name="Jarju S."/>
            <person name="Secka A."/>
            <person name="Antonio M."/>
            <person name="Oren A."/>
            <person name="Chaudhuri R.R."/>
            <person name="La Ragione R."/>
            <person name="Hildebrand F."/>
            <person name="Pallen M.J."/>
        </authorList>
    </citation>
    <scope>NUCLEOTIDE SEQUENCE</scope>
    <source>
        <strain evidence="2">ChiSxjej5B17-1746</strain>
    </source>
</reference>
<evidence type="ECO:0000313" key="3">
    <source>
        <dbReference type="Proteomes" id="UP000824264"/>
    </source>
</evidence>
<dbReference type="EMBL" id="DXGI01000112">
    <property type="protein sequence ID" value="HIW78135.1"/>
    <property type="molecule type" value="Genomic_DNA"/>
</dbReference>